<proteinExistence type="predicted"/>
<sequence length="67" mass="8039">MLTQIRPILWQLELFRQNLDKWDVCYALNQICRRRCTGSPSAQVKKMFPRDYVTCSLSSFKYKSCWS</sequence>
<dbReference type="Proteomes" id="UP000770717">
    <property type="component" value="Unassembled WGS sequence"/>
</dbReference>
<reference evidence="1" key="1">
    <citation type="thesis" date="2020" institute="ProQuest LLC" country="789 East Eisenhower Parkway, Ann Arbor, MI, USA">
        <title>Comparative Genomics and Chromosome Evolution.</title>
        <authorList>
            <person name="Mudd A.B."/>
        </authorList>
    </citation>
    <scope>NUCLEOTIDE SEQUENCE</scope>
    <source>
        <strain evidence="1">HN-11 Male</strain>
        <tissue evidence="1">Kidney and liver</tissue>
    </source>
</reference>
<gene>
    <name evidence="1" type="ORF">GDO78_003827</name>
</gene>
<name>A0A8J6EV34_ELECQ</name>
<evidence type="ECO:0000313" key="2">
    <source>
        <dbReference type="Proteomes" id="UP000770717"/>
    </source>
</evidence>
<keyword evidence="2" id="KW-1185">Reference proteome</keyword>
<evidence type="ECO:0000313" key="1">
    <source>
        <dbReference type="EMBL" id="KAG9475630.1"/>
    </source>
</evidence>
<organism evidence="1 2">
    <name type="scientific">Eleutherodactylus coqui</name>
    <name type="common">Puerto Rican coqui</name>
    <dbReference type="NCBI Taxonomy" id="57060"/>
    <lineage>
        <taxon>Eukaryota</taxon>
        <taxon>Metazoa</taxon>
        <taxon>Chordata</taxon>
        <taxon>Craniata</taxon>
        <taxon>Vertebrata</taxon>
        <taxon>Euteleostomi</taxon>
        <taxon>Amphibia</taxon>
        <taxon>Batrachia</taxon>
        <taxon>Anura</taxon>
        <taxon>Neobatrachia</taxon>
        <taxon>Hyloidea</taxon>
        <taxon>Eleutherodactylidae</taxon>
        <taxon>Eleutherodactylinae</taxon>
        <taxon>Eleutherodactylus</taxon>
        <taxon>Eleutherodactylus</taxon>
    </lineage>
</organism>
<dbReference type="EMBL" id="WNTK01000012">
    <property type="protein sequence ID" value="KAG9475630.1"/>
    <property type="molecule type" value="Genomic_DNA"/>
</dbReference>
<comment type="caution">
    <text evidence="1">The sequence shown here is derived from an EMBL/GenBank/DDBJ whole genome shotgun (WGS) entry which is preliminary data.</text>
</comment>
<dbReference type="AlphaFoldDB" id="A0A8J6EV34"/>
<accession>A0A8J6EV34</accession>
<protein>
    <submittedName>
        <fullName evidence="1">Uncharacterized protein</fullName>
    </submittedName>
</protein>